<evidence type="ECO:0000313" key="7">
    <source>
        <dbReference type="Proteomes" id="UP000460272"/>
    </source>
</evidence>
<dbReference type="EMBL" id="RPFW01000003">
    <property type="protein sequence ID" value="TVZ04203.1"/>
    <property type="molecule type" value="Genomic_DNA"/>
</dbReference>
<evidence type="ECO:0000313" key="6">
    <source>
        <dbReference type="EMBL" id="TVZ04203.1"/>
    </source>
</evidence>
<gene>
    <name evidence="6" type="ORF">EAS64_17575</name>
</gene>
<evidence type="ECO:0000256" key="2">
    <source>
        <dbReference type="ARBA" id="ARBA00022723"/>
    </source>
</evidence>
<evidence type="ECO:0000256" key="1">
    <source>
        <dbReference type="ARBA" id="ARBA00022722"/>
    </source>
</evidence>
<keyword evidence="7" id="KW-1185">Reference proteome</keyword>
<dbReference type="Gene3D" id="3.40.50.1010">
    <property type="entry name" value="5'-nuclease"/>
    <property type="match status" value="1"/>
</dbReference>
<dbReference type="GO" id="GO:0004518">
    <property type="term" value="F:nuclease activity"/>
    <property type="evidence" value="ECO:0007669"/>
    <property type="project" value="UniProtKB-KW"/>
</dbReference>
<dbReference type="CDD" id="cd09874">
    <property type="entry name" value="PIN_MT3492-like"/>
    <property type="match status" value="1"/>
</dbReference>
<dbReference type="GO" id="GO:0016787">
    <property type="term" value="F:hydrolase activity"/>
    <property type="evidence" value="ECO:0007669"/>
    <property type="project" value="UniProtKB-KW"/>
</dbReference>
<evidence type="ECO:0000259" key="5">
    <source>
        <dbReference type="Pfam" id="PF01850"/>
    </source>
</evidence>
<dbReference type="Proteomes" id="UP000460272">
    <property type="component" value="Unassembled WGS sequence"/>
</dbReference>
<dbReference type="InterPro" id="IPR029060">
    <property type="entry name" value="PIN-like_dom_sf"/>
</dbReference>
<dbReference type="SUPFAM" id="SSF88723">
    <property type="entry name" value="PIN domain-like"/>
    <property type="match status" value="1"/>
</dbReference>
<dbReference type="RefSeq" id="WP_145854071.1">
    <property type="nucleotide sequence ID" value="NZ_RPFW01000003.1"/>
</dbReference>
<protein>
    <submittedName>
        <fullName evidence="6">PIN domain-containing protein</fullName>
    </submittedName>
</protein>
<dbReference type="OrthoDB" id="4750219at2"/>
<feature type="domain" description="PIN" evidence="5">
    <location>
        <begin position="2"/>
        <end position="133"/>
    </location>
</feature>
<dbReference type="Pfam" id="PF01850">
    <property type="entry name" value="PIN"/>
    <property type="match status" value="1"/>
</dbReference>
<accession>A0A6P2C3W8</accession>
<keyword evidence="4" id="KW-0460">Magnesium</keyword>
<dbReference type="GO" id="GO:0046872">
    <property type="term" value="F:metal ion binding"/>
    <property type="evidence" value="ECO:0007669"/>
    <property type="project" value="UniProtKB-KW"/>
</dbReference>
<dbReference type="InterPro" id="IPR002716">
    <property type="entry name" value="PIN_dom"/>
</dbReference>
<keyword evidence="1" id="KW-0540">Nuclease</keyword>
<evidence type="ECO:0000256" key="4">
    <source>
        <dbReference type="ARBA" id="ARBA00022842"/>
    </source>
</evidence>
<dbReference type="AlphaFoldDB" id="A0A6P2C3W8"/>
<evidence type="ECO:0000256" key="3">
    <source>
        <dbReference type="ARBA" id="ARBA00022801"/>
    </source>
</evidence>
<proteinExistence type="predicted"/>
<keyword evidence="3" id="KW-0378">Hydrolase</keyword>
<comment type="caution">
    <text evidence="6">The sequence shown here is derived from an EMBL/GenBank/DDBJ whole genome shotgun (WGS) entry which is preliminary data.</text>
</comment>
<keyword evidence="2" id="KW-0479">Metal-binding</keyword>
<name>A0A6P2C3W8_9ACTN</name>
<organism evidence="6 7">
    <name type="scientific">Trebonia kvetii</name>
    <dbReference type="NCBI Taxonomy" id="2480626"/>
    <lineage>
        <taxon>Bacteria</taxon>
        <taxon>Bacillati</taxon>
        <taxon>Actinomycetota</taxon>
        <taxon>Actinomycetes</taxon>
        <taxon>Streptosporangiales</taxon>
        <taxon>Treboniaceae</taxon>
        <taxon>Trebonia</taxon>
    </lineage>
</organism>
<sequence length="143" mass="15363">MIYFDTCALLKLIREDAHSAALGAFIDARPGTRWFSSEIAKAELARTLRRINHDDRGRLVDGAQLGAELGYAEQLCGHLDLIAVSSRVISEAAAIGQPFLRTLDAIHLAAASSMQASLSAFVTYDKRLAAAARQAELPVLSPA</sequence>
<reference evidence="6 7" key="1">
    <citation type="submission" date="2018-11" db="EMBL/GenBank/DDBJ databases">
        <title>Trebonia kvetii gen.nov., sp.nov., a novel acidophilic actinobacterium, and proposal of the new actinobacterial family Treboniaceae fam. nov.</title>
        <authorList>
            <person name="Rapoport D."/>
            <person name="Sagova-Mareckova M."/>
            <person name="Sedlacek I."/>
            <person name="Provaznik J."/>
            <person name="Kralova S."/>
            <person name="Pavlinic D."/>
            <person name="Benes V."/>
            <person name="Kopecky J."/>
        </authorList>
    </citation>
    <scope>NUCLEOTIDE SEQUENCE [LARGE SCALE GENOMIC DNA]</scope>
    <source>
        <strain evidence="6 7">15Tr583</strain>
    </source>
</reference>